<organism evidence="3 4">
    <name type="scientific">Spirosoma arboris</name>
    <dbReference type="NCBI Taxonomy" id="2682092"/>
    <lineage>
        <taxon>Bacteria</taxon>
        <taxon>Pseudomonadati</taxon>
        <taxon>Bacteroidota</taxon>
        <taxon>Cytophagia</taxon>
        <taxon>Cytophagales</taxon>
        <taxon>Cytophagaceae</taxon>
        <taxon>Spirosoma</taxon>
    </lineage>
</organism>
<dbReference type="Pfam" id="PF14028">
    <property type="entry name" value="Lant_dehydr_C"/>
    <property type="match status" value="1"/>
</dbReference>
<feature type="domain" description="Thiopeptide-type bacteriocin biosynthesis" evidence="2">
    <location>
        <begin position="769"/>
        <end position="1037"/>
    </location>
</feature>
<dbReference type="EMBL" id="WPIN01000004">
    <property type="protein sequence ID" value="MVM30900.1"/>
    <property type="molecule type" value="Genomic_DNA"/>
</dbReference>
<dbReference type="Proteomes" id="UP000436006">
    <property type="component" value="Unassembled WGS sequence"/>
</dbReference>
<reference evidence="3 4" key="1">
    <citation type="submission" date="2019-12" db="EMBL/GenBank/DDBJ databases">
        <title>Spirosoma sp. HMF4905 genome sequencing and assembly.</title>
        <authorList>
            <person name="Kang H."/>
            <person name="Cha I."/>
            <person name="Kim H."/>
            <person name="Joh K."/>
        </authorList>
    </citation>
    <scope>NUCLEOTIDE SEQUENCE [LARGE SCALE GENOMIC DNA]</scope>
    <source>
        <strain evidence="3 4">HMF4905</strain>
    </source>
</reference>
<evidence type="ECO:0000259" key="2">
    <source>
        <dbReference type="Pfam" id="PF14028"/>
    </source>
</evidence>
<name>A0A7K1SAU6_9BACT</name>
<dbReference type="NCBIfam" id="TIGR03891">
    <property type="entry name" value="thiopep_ocin"/>
    <property type="match status" value="1"/>
</dbReference>
<sequence length="1058" mass="120999">MKTTTFETAFVRIPVAGFAAIDELDWSKLSQQLQHPAFLEALYVASPALYEEAIHLDFGRQPDEKTRRIIYPLLKYLSRYATRCTPFGLFGGFATVPIETTPTNIRIADTGRLKRVVRLDMNYLCALAQDLEKHPDVKPHLHFFPNSSLYEVANQYRYVVYRYDESGQRMHHLSSAEKSDYLACLFQKAQSGVSINDLARELVSDEISLEDAHDFVESVIDAQLLVSELEPSLTGADFLVQILTFLETIGRQHPSAELLHIVALLQKVYVDLKTIETQEQQPSIEALSQVEQTLGQLATPFDRKVLFQIDTYLPTLSGQLNRGLINKLIARIPTLLKLTPQRDGALADFRRRFVDKYEDEEIPLVIALDPEMGIGFPGGGDPLDTSPLVEGITAGKTTEAKRSWTIEPEQAYLFQKVAEAQLNRAYQITIAEDELAALPLPSGHTNLPPTNAALFSVIRENGREAFVLNSVSGATGAMLLGRFGHTDPTVLNLLHQISEAEDQVWPDVIFADIVHLPEARTGNIIIRPQLKTYQIPYLGKASVDRDHQLPVTDLMICVRNDQIVLRSQSLNKIIVPRLANAHNYSHLDSLDIYHFLCALQEQSIRPFMGVGLHGATSMFVFVPRIVLDTIILSEAHWNCQAQHVKPLIAALKQNEWPALRSEIERWRAQYGIPRHICLVDYDNELYVDLENQWLSEMFVNEIKSKSTFTVKEFLYRADNAVVQSDGNWHTNQFVVAFKNESEAIHPQLRLATERPRLQVTRKFLTGSDWLYYKIYTGIKTADSLLTNVLYPMAQRFDRQGWIDKFFFIRYGDPEGHIRIRFHLRHSSFLSDVVQEIHDSLLPFLENKSVTSVVNDTYNRELERYGANSIDAVENYFHVDSQAIMQFLNLIEGAEGEECRWRFGMKLTDTLLTDFGFDLKARLDFAELQAANFGREFGYNTSLKKQLDTRYKEIESAINELLAETNDDYAFLYELNQQRQAALRPFVSLIMKLDERGELAIPLRSLLASLIHMTTNRLFMGRQRFVEYSIYYHLHKQYRTEYGRTVLARRKSMPEALVC</sequence>
<dbReference type="InterPro" id="IPR006827">
    <property type="entry name" value="Lant_deHydtase_N"/>
</dbReference>
<comment type="caution">
    <text evidence="3">The sequence shown here is derived from an EMBL/GenBank/DDBJ whole genome shotgun (WGS) entry which is preliminary data.</text>
</comment>
<keyword evidence="4" id="KW-1185">Reference proteome</keyword>
<protein>
    <recommendedName>
        <fullName evidence="5">Lantibiotic dehydratase</fullName>
    </recommendedName>
</protein>
<dbReference type="AlphaFoldDB" id="A0A7K1SAU6"/>
<dbReference type="InterPro" id="IPR023809">
    <property type="entry name" value="Thiopep_bacteriocin_synth_dom"/>
</dbReference>
<evidence type="ECO:0000259" key="1">
    <source>
        <dbReference type="Pfam" id="PF04738"/>
    </source>
</evidence>
<evidence type="ECO:0008006" key="5">
    <source>
        <dbReference type="Google" id="ProtNLM"/>
    </source>
</evidence>
<dbReference type="Pfam" id="PF04738">
    <property type="entry name" value="Lant_dehydr_N"/>
    <property type="match status" value="1"/>
</dbReference>
<accession>A0A7K1SAU6</accession>
<feature type="domain" description="Lantibiotic dehydratase N-terminal" evidence="1">
    <location>
        <begin position="34"/>
        <end position="693"/>
    </location>
</feature>
<evidence type="ECO:0000313" key="4">
    <source>
        <dbReference type="Proteomes" id="UP000436006"/>
    </source>
</evidence>
<proteinExistence type="predicted"/>
<evidence type="ECO:0000313" key="3">
    <source>
        <dbReference type="EMBL" id="MVM30900.1"/>
    </source>
</evidence>
<dbReference type="RefSeq" id="WP_157585272.1">
    <property type="nucleotide sequence ID" value="NZ_WPIN01000004.1"/>
</dbReference>
<gene>
    <name evidence="3" type="ORF">GO755_12735</name>
</gene>